<dbReference type="AlphaFoldDB" id="A0A1A3CP04"/>
<accession>A0A1A3CP04</accession>
<evidence type="ECO:0000313" key="3">
    <source>
        <dbReference type="Proteomes" id="UP000093795"/>
    </source>
</evidence>
<feature type="region of interest" description="Disordered" evidence="1">
    <location>
        <begin position="1"/>
        <end position="23"/>
    </location>
</feature>
<dbReference type="EMBL" id="LZKQ01000070">
    <property type="protein sequence ID" value="OBI88645.1"/>
    <property type="molecule type" value="Genomic_DNA"/>
</dbReference>
<dbReference type="Proteomes" id="UP000093795">
    <property type="component" value="Unassembled WGS sequence"/>
</dbReference>
<reference evidence="2 3" key="1">
    <citation type="submission" date="2016-06" db="EMBL/GenBank/DDBJ databases">
        <authorList>
            <person name="Kjaerup R.B."/>
            <person name="Dalgaard T.S."/>
            <person name="Juul-Madsen H.R."/>
        </authorList>
    </citation>
    <scope>NUCLEOTIDE SEQUENCE [LARGE SCALE GENOMIC DNA]</scope>
    <source>
        <strain evidence="2 3">1081914.2</strain>
    </source>
</reference>
<dbReference type="RefSeq" id="WP_155771962.1">
    <property type="nucleotide sequence ID" value="NZ_LZKQ01000070.1"/>
</dbReference>
<comment type="caution">
    <text evidence="2">The sequence shown here is derived from an EMBL/GenBank/DDBJ whole genome shotgun (WGS) entry which is preliminary data.</text>
</comment>
<evidence type="ECO:0000256" key="1">
    <source>
        <dbReference type="SAM" id="MobiDB-lite"/>
    </source>
</evidence>
<gene>
    <name evidence="2" type="ORF">A9X01_14700</name>
</gene>
<evidence type="ECO:0000313" key="2">
    <source>
        <dbReference type="EMBL" id="OBI88645.1"/>
    </source>
</evidence>
<protein>
    <submittedName>
        <fullName evidence="2">Uncharacterized protein</fullName>
    </submittedName>
</protein>
<sequence>MDISRPFLRSSSEEQLRQEAPLDAGLRDERGDHRLAHAALNGQRGFGCCLVQFSDLVGGSSRLKQQFAAVWVAFDVEL</sequence>
<organism evidence="2 3">
    <name type="scientific">Mycobacterium asiaticum</name>
    <dbReference type="NCBI Taxonomy" id="1790"/>
    <lineage>
        <taxon>Bacteria</taxon>
        <taxon>Bacillati</taxon>
        <taxon>Actinomycetota</taxon>
        <taxon>Actinomycetes</taxon>
        <taxon>Mycobacteriales</taxon>
        <taxon>Mycobacteriaceae</taxon>
        <taxon>Mycobacterium</taxon>
    </lineage>
</organism>
<proteinExistence type="predicted"/>
<name>A0A1A3CP04_MYCAS</name>